<evidence type="ECO:0000256" key="9">
    <source>
        <dbReference type="ARBA" id="ARBA00023136"/>
    </source>
</evidence>
<dbReference type="GO" id="GO:0046930">
    <property type="term" value="C:pore complex"/>
    <property type="evidence" value="ECO:0007669"/>
    <property type="project" value="UniProtKB-KW"/>
</dbReference>
<dbReference type="InterPro" id="IPR021570">
    <property type="entry name" value="LamB-type_porin_N_dom"/>
</dbReference>
<keyword evidence="4" id="KW-1134">Transmembrane beta strand</keyword>
<keyword evidence="6 13" id="KW-0732">Signal</keyword>
<keyword evidence="9" id="KW-0472">Membrane</keyword>
<dbReference type="RefSeq" id="WP_150434905.1">
    <property type="nucleotide sequence ID" value="NZ_VYKJ01000004.1"/>
</dbReference>
<evidence type="ECO:0000256" key="7">
    <source>
        <dbReference type="ARBA" id="ARBA00023065"/>
    </source>
</evidence>
<dbReference type="InterPro" id="IPR016963">
    <property type="entry name" value="Glycoporin_RafY"/>
</dbReference>
<keyword evidence="10" id="KW-0998">Cell outer membrane</keyword>
<feature type="region of interest" description="Disordered" evidence="12">
    <location>
        <begin position="58"/>
        <end position="96"/>
    </location>
</feature>
<keyword evidence="5" id="KW-0812">Transmembrane</keyword>
<evidence type="ECO:0000259" key="14">
    <source>
        <dbReference type="Pfam" id="PF11471"/>
    </source>
</evidence>
<dbReference type="OrthoDB" id="5622860at2"/>
<evidence type="ECO:0000313" key="15">
    <source>
        <dbReference type="EMBL" id="KAA9000637.1"/>
    </source>
</evidence>
<proteinExistence type="inferred from homology"/>
<comment type="subcellular location">
    <subcellularLocation>
        <location evidence="1">Cell outer membrane</location>
        <topology evidence="1">Multi-pass membrane protein</topology>
    </subcellularLocation>
</comment>
<keyword evidence="7" id="KW-0406">Ion transport</keyword>
<evidence type="ECO:0000256" key="3">
    <source>
        <dbReference type="ARBA" id="ARBA00022448"/>
    </source>
</evidence>
<feature type="compositionally biased region" description="Low complexity" evidence="12">
    <location>
        <begin position="79"/>
        <end position="88"/>
    </location>
</feature>
<evidence type="ECO:0000256" key="10">
    <source>
        <dbReference type="ARBA" id="ARBA00023237"/>
    </source>
</evidence>
<sequence length="477" mass="52671">MKITPLAICISLLLSGAVQAQTASVEERLAQLEQRLKTAERRATSAEDEVRQLKQRFAAQPQQAAPAALSAPDSPPPAVVAVSSSSSSGARTTETRVAPTLTLNGYGDLKLYGDVEFNVDTASRSGQLTSLKTSADNKNWKPGAAERWDVNGRILIGLDGYRRQNNGNYAGFSVQPLANMAGNMGIDDAAFFFGNEKNWQAKIGRFEAYDMFPLNQDTFIEYSGNTANDLYADGYGYIYMMKEGRGRSSDGGNIMLSKYLGNWYLEVNTLFEDGTSLYSDSAYHGNTLEDNKKTIYVRPVIAWKGDNLSAALAMESNVVRNAYGYSDASGEWRDQSKRTGYGATFGWNTLASDPRDGVQINLNTAYLDASGEQDFTVGTNALWRGFELGYIFAHNNIKEFDLSSASVDLNDTLSNPGKYDIHTLHASYLIPNIFDMNNFNLYLGAYASWLKKDGDNQLANGENDERYGLRARFKYLF</sequence>
<feature type="coiled-coil region" evidence="11">
    <location>
        <begin position="22"/>
        <end position="56"/>
    </location>
</feature>
<keyword evidence="3" id="KW-0813">Transport</keyword>
<evidence type="ECO:0000256" key="6">
    <source>
        <dbReference type="ARBA" id="ARBA00022729"/>
    </source>
</evidence>
<feature type="chain" id="PRO_5023873576" evidence="13">
    <location>
        <begin position="21"/>
        <end position="477"/>
    </location>
</feature>
<reference evidence="15 16" key="1">
    <citation type="submission" date="2019-09" db="EMBL/GenBank/DDBJ databases">
        <authorList>
            <person name="Li Y."/>
        </authorList>
    </citation>
    <scope>NUCLEOTIDE SEQUENCE [LARGE SCALE GENOMIC DNA]</scope>
    <source>
        <strain evidence="15 16">L3-3HA</strain>
    </source>
</reference>
<keyword evidence="16" id="KW-1185">Reference proteome</keyword>
<keyword evidence="8" id="KW-0626">Porin</keyword>
<dbReference type="AlphaFoldDB" id="A0A5J5G1L4"/>
<protein>
    <submittedName>
        <fullName evidence="15">Porin</fullName>
    </submittedName>
</protein>
<evidence type="ECO:0000256" key="13">
    <source>
        <dbReference type="SAM" id="SignalP"/>
    </source>
</evidence>
<evidence type="ECO:0000256" key="5">
    <source>
        <dbReference type="ARBA" id="ARBA00022692"/>
    </source>
</evidence>
<feature type="signal peptide" evidence="13">
    <location>
        <begin position="1"/>
        <end position="20"/>
    </location>
</feature>
<comment type="caution">
    <text evidence="15">The sequence shown here is derived from an EMBL/GenBank/DDBJ whole genome shotgun (WGS) entry which is preliminary data.</text>
</comment>
<evidence type="ECO:0000256" key="2">
    <source>
        <dbReference type="ARBA" id="ARBA00007055"/>
    </source>
</evidence>
<organism evidence="15 16">
    <name type="scientific">Affinibrenneria salicis</name>
    <dbReference type="NCBI Taxonomy" id="2590031"/>
    <lineage>
        <taxon>Bacteria</taxon>
        <taxon>Pseudomonadati</taxon>
        <taxon>Pseudomonadota</taxon>
        <taxon>Gammaproteobacteria</taxon>
        <taxon>Enterobacterales</taxon>
        <taxon>Pectobacteriaceae</taxon>
        <taxon>Affinibrenneria</taxon>
    </lineage>
</organism>
<evidence type="ECO:0000313" key="16">
    <source>
        <dbReference type="Proteomes" id="UP000335415"/>
    </source>
</evidence>
<evidence type="ECO:0000256" key="1">
    <source>
        <dbReference type="ARBA" id="ARBA00004571"/>
    </source>
</evidence>
<feature type="compositionally biased region" description="Low complexity" evidence="12">
    <location>
        <begin position="58"/>
        <end position="72"/>
    </location>
</feature>
<dbReference type="Proteomes" id="UP000335415">
    <property type="component" value="Unassembled WGS sequence"/>
</dbReference>
<dbReference type="GO" id="GO:0015288">
    <property type="term" value="F:porin activity"/>
    <property type="evidence" value="ECO:0007669"/>
    <property type="project" value="UniProtKB-KW"/>
</dbReference>
<evidence type="ECO:0000256" key="8">
    <source>
        <dbReference type="ARBA" id="ARBA00023114"/>
    </source>
</evidence>
<evidence type="ECO:0000256" key="11">
    <source>
        <dbReference type="SAM" id="Coils"/>
    </source>
</evidence>
<dbReference type="Pfam" id="PF11471">
    <property type="entry name" value="Sugarporin_N"/>
    <property type="match status" value="1"/>
</dbReference>
<comment type="similarity">
    <text evidence="2">Belongs to the porin LamB (TC 1.B.3) family.</text>
</comment>
<evidence type="ECO:0000256" key="4">
    <source>
        <dbReference type="ARBA" id="ARBA00022452"/>
    </source>
</evidence>
<dbReference type="GO" id="GO:0006811">
    <property type="term" value="P:monoatomic ion transport"/>
    <property type="evidence" value="ECO:0007669"/>
    <property type="project" value="UniProtKB-KW"/>
</dbReference>
<dbReference type="Pfam" id="PF16966">
    <property type="entry name" value="Porin_8"/>
    <property type="match status" value="1"/>
</dbReference>
<gene>
    <name evidence="15" type="ORF">FJU30_10485</name>
</gene>
<keyword evidence="11" id="KW-0175">Coiled coil</keyword>
<dbReference type="EMBL" id="VYKJ01000004">
    <property type="protein sequence ID" value="KAA9000637.1"/>
    <property type="molecule type" value="Genomic_DNA"/>
</dbReference>
<name>A0A5J5G1L4_9GAMM</name>
<accession>A0A5J5G1L4</accession>
<dbReference type="GO" id="GO:0009279">
    <property type="term" value="C:cell outer membrane"/>
    <property type="evidence" value="ECO:0007669"/>
    <property type="project" value="UniProtKB-SubCell"/>
</dbReference>
<evidence type="ECO:0000256" key="12">
    <source>
        <dbReference type="SAM" id="MobiDB-lite"/>
    </source>
</evidence>
<feature type="domain" description="LamB-type porin N-terminal" evidence="14">
    <location>
        <begin position="24"/>
        <end position="51"/>
    </location>
</feature>